<comment type="subcellular location">
    <subcellularLocation>
        <location evidence="1">Nucleus</location>
    </subcellularLocation>
</comment>
<feature type="compositionally biased region" description="Pro residues" evidence="7">
    <location>
        <begin position="1389"/>
        <end position="1406"/>
    </location>
</feature>
<feature type="compositionally biased region" description="Acidic residues" evidence="7">
    <location>
        <begin position="604"/>
        <end position="626"/>
    </location>
</feature>
<dbReference type="GO" id="GO:0048188">
    <property type="term" value="C:Set1C/COMPASS complex"/>
    <property type="evidence" value="ECO:0007669"/>
    <property type="project" value="InterPro"/>
</dbReference>
<feature type="compositionally biased region" description="Low complexity" evidence="7">
    <location>
        <begin position="183"/>
        <end position="197"/>
    </location>
</feature>
<dbReference type="SMART" id="SM00249">
    <property type="entry name" value="PHD"/>
    <property type="match status" value="1"/>
</dbReference>
<feature type="compositionally biased region" description="Low complexity" evidence="7">
    <location>
        <begin position="974"/>
        <end position="989"/>
    </location>
</feature>
<accession>A0AAD5XM46</accession>
<dbReference type="PANTHER" id="PTHR46174:SF1">
    <property type="entry name" value="CXXC-TYPE ZINC FINGER PROTEIN 1"/>
    <property type="match status" value="1"/>
</dbReference>
<dbReference type="Gene3D" id="2.60.120.650">
    <property type="entry name" value="Cupin"/>
    <property type="match status" value="1"/>
</dbReference>
<feature type="compositionally biased region" description="Low complexity" evidence="7">
    <location>
        <begin position="945"/>
        <end position="958"/>
    </location>
</feature>
<dbReference type="PROSITE" id="PS50016">
    <property type="entry name" value="ZF_PHD_2"/>
    <property type="match status" value="1"/>
</dbReference>
<dbReference type="InterPro" id="IPR037869">
    <property type="entry name" value="Spp1/CFP1"/>
</dbReference>
<feature type="region of interest" description="Disordered" evidence="7">
    <location>
        <begin position="1226"/>
        <end position="1419"/>
    </location>
</feature>
<feature type="compositionally biased region" description="Low complexity" evidence="7">
    <location>
        <begin position="1544"/>
        <end position="1562"/>
    </location>
</feature>
<feature type="compositionally biased region" description="Pro residues" evidence="7">
    <location>
        <begin position="959"/>
        <end position="968"/>
    </location>
</feature>
<evidence type="ECO:0000256" key="4">
    <source>
        <dbReference type="ARBA" id="ARBA00022833"/>
    </source>
</evidence>
<feature type="compositionally biased region" description="Polar residues" evidence="7">
    <location>
        <begin position="1458"/>
        <end position="1469"/>
    </location>
</feature>
<organism evidence="9 10">
    <name type="scientific">Geranomyces variabilis</name>
    <dbReference type="NCBI Taxonomy" id="109894"/>
    <lineage>
        <taxon>Eukaryota</taxon>
        <taxon>Fungi</taxon>
        <taxon>Fungi incertae sedis</taxon>
        <taxon>Chytridiomycota</taxon>
        <taxon>Chytridiomycota incertae sedis</taxon>
        <taxon>Chytridiomycetes</taxon>
        <taxon>Spizellomycetales</taxon>
        <taxon>Powellomycetaceae</taxon>
        <taxon>Geranomyces</taxon>
    </lineage>
</organism>
<dbReference type="InterPro" id="IPR001965">
    <property type="entry name" value="Znf_PHD"/>
</dbReference>
<feature type="domain" description="PHD-type" evidence="8">
    <location>
        <begin position="239"/>
        <end position="290"/>
    </location>
</feature>
<dbReference type="InterPro" id="IPR019786">
    <property type="entry name" value="Zinc_finger_PHD-type_CS"/>
</dbReference>
<name>A0AAD5XM46_9FUNG</name>
<feature type="compositionally biased region" description="Low complexity" evidence="7">
    <location>
        <begin position="1300"/>
        <end position="1344"/>
    </location>
</feature>
<dbReference type="GO" id="GO:0008270">
    <property type="term" value="F:zinc ion binding"/>
    <property type="evidence" value="ECO:0007669"/>
    <property type="project" value="UniProtKB-KW"/>
</dbReference>
<evidence type="ECO:0000256" key="1">
    <source>
        <dbReference type="ARBA" id="ARBA00004123"/>
    </source>
</evidence>
<feature type="compositionally biased region" description="Basic residues" evidence="7">
    <location>
        <begin position="443"/>
        <end position="458"/>
    </location>
</feature>
<gene>
    <name evidence="9" type="primary">JHDM1D</name>
    <name evidence="9" type="ORF">HDU87_004870</name>
</gene>
<feature type="compositionally biased region" description="Acidic residues" evidence="7">
    <location>
        <begin position="148"/>
        <end position="159"/>
    </location>
</feature>
<feature type="region of interest" description="Disordered" evidence="7">
    <location>
        <begin position="924"/>
        <end position="1008"/>
    </location>
</feature>
<feature type="region of interest" description="Disordered" evidence="7">
    <location>
        <begin position="430"/>
        <end position="464"/>
    </location>
</feature>
<feature type="compositionally biased region" description="Low complexity" evidence="7">
    <location>
        <begin position="997"/>
        <end position="1008"/>
    </location>
</feature>
<feature type="compositionally biased region" description="Low complexity" evidence="7">
    <location>
        <begin position="1060"/>
        <end position="1106"/>
    </location>
</feature>
<protein>
    <submittedName>
        <fullName evidence="9">Lysine-specific demethylase 7A</fullName>
    </submittedName>
</protein>
<feature type="region of interest" description="Disordered" evidence="7">
    <location>
        <begin position="497"/>
        <end position="628"/>
    </location>
</feature>
<dbReference type="InterPro" id="IPR011011">
    <property type="entry name" value="Znf_FYVE_PHD"/>
</dbReference>
<feature type="region of interest" description="Disordered" evidence="7">
    <location>
        <begin position="1439"/>
        <end position="1482"/>
    </location>
</feature>
<dbReference type="InterPro" id="IPR019787">
    <property type="entry name" value="Znf_PHD-finger"/>
</dbReference>
<feature type="compositionally biased region" description="Acidic residues" evidence="7">
    <location>
        <begin position="31"/>
        <end position="56"/>
    </location>
</feature>
<dbReference type="PROSITE" id="PS01359">
    <property type="entry name" value="ZF_PHD_1"/>
    <property type="match status" value="1"/>
</dbReference>
<feature type="compositionally biased region" description="Polar residues" evidence="7">
    <location>
        <begin position="851"/>
        <end position="862"/>
    </location>
</feature>
<comment type="caution">
    <text evidence="9">The sequence shown here is derived from an EMBL/GenBank/DDBJ whole genome shotgun (WGS) entry which is preliminary data.</text>
</comment>
<dbReference type="Pfam" id="PF00628">
    <property type="entry name" value="PHD"/>
    <property type="match status" value="1"/>
</dbReference>
<evidence type="ECO:0000313" key="10">
    <source>
        <dbReference type="Proteomes" id="UP001212152"/>
    </source>
</evidence>
<proteinExistence type="predicted"/>
<keyword evidence="4" id="KW-0862">Zinc</keyword>
<feature type="compositionally biased region" description="Basic residues" evidence="7">
    <location>
        <begin position="1"/>
        <end position="12"/>
    </location>
</feature>
<evidence type="ECO:0000256" key="3">
    <source>
        <dbReference type="ARBA" id="ARBA00022771"/>
    </source>
</evidence>
<feature type="compositionally biased region" description="Acidic residues" evidence="7">
    <location>
        <begin position="576"/>
        <end position="589"/>
    </location>
</feature>
<feature type="region of interest" description="Disordered" evidence="7">
    <location>
        <begin position="341"/>
        <end position="360"/>
    </location>
</feature>
<feature type="compositionally biased region" description="Gly residues" evidence="7">
    <location>
        <begin position="1578"/>
        <end position="1592"/>
    </location>
</feature>
<feature type="region of interest" description="Disordered" evidence="7">
    <location>
        <begin position="137"/>
        <end position="233"/>
    </location>
</feature>
<dbReference type="SUPFAM" id="SSF57903">
    <property type="entry name" value="FYVE/PHD zinc finger"/>
    <property type="match status" value="1"/>
</dbReference>
<dbReference type="EMBL" id="JADGJQ010000038">
    <property type="protein sequence ID" value="KAJ3176731.1"/>
    <property type="molecule type" value="Genomic_DNA"/>
</dbReference>
<feature type="region of interest" description="Disordered" evidence="7">
    <location>
        <begin position="1060"/>
        <end position="1114"/>
    </location>
</feature>
<feature type="compositionally biased region" description="Pro residues" evidence="7">
    <location>
        <begin position="1286"/>
        <end position="1299"/>
    </location>
</feature>
<dbReference type="GO" id="GO:0045893">
    <property type="term" value="P:positive regulation of DNA-templated transcription"/>
    <property type="evidence" value="ECO:0007669"/>
    <property type="project" value="TreeGrafter"/>
</dbReference>
<feature type="region of interest" description="Disordered" evidence="7">
    <location>
        <begin position="785"/>
        <end position="818"/>
    </location>
</feature>
<feature type="region of interest" description="Disordered" evidence="7">
    <location>
        <begin position="851"/>
        <end position="883"/>
    </location>
</feature>
<evidence type="ECO:0000259" key="8">
    <source>
        <dbReference type="PROSITE" id="PS50016"/>
    </source>
</evidence>
<feature type="region of interest" description="Disordered" evidence="7">
    <location>
        <begin position="1541"/>
        <end position="1627"/>
    </location>
</feature>
<evidence type="ECO:0000256" key="6">
    <source>
        <dbReference type="PROSITE-ProRule" id="PRU00146"/>
    </source>
</evidence>
<evidence type="ECO:0000256" key="5">
    <source>
        <dbReference type="ARBA" id="ARBA00023242"/>
    </source>
</evidence>
<feature type="compositionally biased region" description="Low complexity" evidence="7">
    <location>
        <begin position="1407"/>
        <end position="1416"/>
    </location>
</feature>
<keyword evidence="5" id="KW-0539">Nucleus</keyword>
<feature type="compositionally biased region" description="Basic residues" evidence="7">
    <location>
        <begin position="78"/>
        <end position="92"/>
    </location>
</feature>
<evidence type="ECO:0000256" key="2">
    <source>
        <dbReference type="ARBA" id="ARBA00022723"/>
    </source>
</evidence>
<feature type="compositionally biased region" description="Basic and acidic residues" evidence="7">
    <location>
        <begin position="1601"/>
        <end position="1617"/>
    </location>
</feature>
<evidence type="ECO:0000313" key="9">
    <source>
        <dbReference type="EMBL" id="KAJ3176731.1"/>
    </source>
</evidence>
<feature type="compositionally biased region" description="Low complexity" evidence="7">
    <location>
        <begin position="924"/>
        <end position="935"/>
    </location>
</feature>
<evidence type="ECO:0000256" key="7">
    <source>
        <dbReference type="SAM" id="MobiDB-lite"/>
    </source>
</evidence>
<feature type="compositionally biased region" description="Low complexity" evidence="7">
    <location>
        <begin position="863"/>
        <end position="880"/>
    </location>
</feature>
<reference evidence="9" key="1">
    <citation type="submission" date="2020-05" db="EMBL/GenBank/DDBJ databases">
        <title>Phylogenomic resolution of chytrid fungi.</title>
        <authorList>
            <person name="Stajich J.E."/>
            <person name="Amses K."/>
            <person name="Simmons R."/>
            <person name="Seto K."/>
            <person name="Myers J."/>
            <person name="Bonds A."/>
            <person name="Quandt C.A."/>
            <person name="Barry K."/>
            <person name="Liu P."/>
            <person name="Grigoriev I."/>
            <person name="Longcore J.E."/>
            <person name="James T.Y."/>
        </authorList>
    </citation>
    <scope>NUCLEOTIDE SEQUENCE</scope>
    <source>
        <strain evidence="9">JEL0379</strain>
    </source>
</reference>
<feature type="compositionally biased region" description="Low complexity" evidence="7">
    <location>
        <begin position="590"/>
        <end position="603"/>
    </location>
</feature>
<keyword evidence="2" id="KW-0479">Metal-binding</keyword>
<feature type="region of interest" description="Disordered" evidence="7">
    <location>
        <begin position="1"/>
        <end position="101"/>
    </location>
</feature>
<keyword evidence="10" id="KW-1185">Reference proteome</keyword>
<keyword evidence="3 6" id="KW-0863">Zinc-finger</keyword>
<feature type="compositionally biased region" description="Acidic residues" evidence="7">
    <location>
        <begin position="510"/>
        <end position="530"/>
    </location>
</feature>
<feature type="compositionally biased region" description="Low complexity" evidence="7">
    <location>
        <begin position="1439"/>
        <end position="1457"/>
    </location>
</feature>
<dbReference type="Proteomes" id="UP001212152">
    <property type="component" value="Unassembled WGS sequence"/>
</dbReference>
<dbReference type="PANTHER" id="PTHR46174">
    <property type="entry name" value="CXXC-TYPE ZINC FINGER PROTEIN 1"/>
    <property type="match status" value="1"/>
</dbReference>
<sequence length="1627" mass="166227">MPKGTKGLKGKRLPPTLPHLHNTAARLSDSDAIDDDADDDDEDENSDNNGNNDDDDHSSGSDSNSDDQRKRVLARALGAKRRRTVSGKRAKKTMPVTTPASADINTGVAAAGIAANGSPVVLSNQLEQRAALYDVFNSDGSSLSDPAVGDEDDEEDGDDSDRQGMLSIPYHPAGAGKGKRKPPGILAAGKGLAAKLPRSIAPNASRRNSATTPKGVLGQPDPPPRAKKPPKTNTTISTELYCICRKPWDGKQFMIECDMCREWFHGKCVGVRSTKKNMPETYHCAVCKPPDLDAPDPPVPPPPKMTKKAAAAIAKAAKAAAREAKEAAKEAARAAKAAKAAAKVKGGGKPPKKAASKRFPDSVVVVSSSSAAAADPSAVSDDDICVLCEGECTCNVVAAIAVSETAPPVEVPVEAVPVVLEEPPQKAIRKIKIAKPAADSKESKRKHKPRTAAKGKKGKGNEDEGALIAAASGIPAVMDEAGEQPQMELVLEVKIEPVPVSDPDQHFFSSDDDQRDSDAMDVDEDGGDDETAAHMFAENRDAGSVFTRENDAEEEIFKMEYQVTMDTDQRILGWSDSDDDEDEEEEEVSDSSASSQSSSSGDTDASDEDEHEGDDADEEDDAESDSEAVKVETVGAAASNAFPDDPLVSALLSDALLVPTGPGEEMDMQAFLGLDMGGLDPLADFASDLMNPDLDLFGDVANSLDMPGIPTAVCLPVSSSAASQSQTPTSVSPSTEPAAAQAAADQLPVNVGPATISFDIKKTDIGPNGEIVTTVRKMTFPLNGEQRQGLARDGGKIGTKRKGSHVLSPGISTGTGPTAASRKVALGRASMISQGISKGKGKIALPVTGGTLSTPATMQRSHSVQPIQSYQRQQQQQSTSAHASITGALARPNPTLASIPTMSKADLQKLIESITLNSKQKTAAAGTSAGSPAATLVGGAGSSGSGPQPQPQSQSQPQQPAPQKPPQPTNRQIAQQAPQQTSQPVQQTAQPPPQQAPPLASSLPLSSTTASSQTAAALAAATATLLNQSLFRSGFPGAAASGVSSIMSNAVMAALASSLSNTGSSFGPGPSSTLSSHLPTSSQPQPRPGTSSLPGSASTTSTAPTSTGGGGATKPLQPFFSFDFPKTVEELTKLFSSPNVAAAAAAYAASVANSNNANSLLASASAAKLKSSGAGAGGATAPLTSARPPPPATIGVPAPNVLTQAVLGAGKAVLPGGASLVPPGQLKKPVAAGTRQPQQKQIPPRPAMGPVPSVRPIAPALTPGTSAPLRTLQMQPPGPITMAPRPVGPPLYPKPPPAIRPALSPDATPKSSAPTCTAHTAAAPAPSSHSSTLSPTSAPTSRPLPFVPNSSAVPATAAPALQPGRPEVPAVTPAAQPLRRPSTQASVPLPAPSQAPPVPPKPPSPALPAAHAAALKQQEEDDKLSDLITMDDLLDLDAASTGGHSSSHTSNGTPGSSANGAPSPTSARRASTDNRWRHIPIGAFRRRTERSRRVGDFSGAVRESARNWNETLAVGLVLPPPPLLPSAPSASAIQQRLMMGGGAMSSSSSSSTAATPMAHSPSGAGEGAMMLGDDWDFGVGGGGAGGGGGGGNLSMASSAAVKREGNAARPRPDEAAALRKAKRRKKK</sequence>